<accession>A0A4C1Y1F7</accession>
<proteinExistence type="predicted"/>
<dbReference type="Proteomes" id="UP000299102">
    <property type="component" value="Unassembled WGS sequence"/>
</dbReference>
<gene>
    <name evidence="2" type="ORF">EVAR_38625_1</name>
</gene>
<name>A0A4C1Y1F7_EUMVA</name>
<feature type="region of interest" description="Disordered" evidence="1">
    <location>
        <begin position="1"/>
        <end position="21"/>
    </location>
</feature>
<feature type="region of interest" description="Disordered" evidence="1">
    <location>
        <begin position="46"/>
        <end position="66"/>
    </location>
</feature>
<keyword evidence="3" id="KW-1185">Reference proteome</keyword>
<evidence type="ECO:0000256" key="1">
    <source>
        <dbReference type="SAM" id="MobiDB-lite"/>
    </source>
</evidence>
<feature type="compositionally biased region" description="Basic and acidic residues" evidence="1">
    <location>
        <begin position="1"/>
        <end position="20"/>
    </location>
</feature>
<reference evidence="2 3" key="1">
    <citation type="journal article" date="2019" name="Commun. Biol.">
        <title>The bagworm genome reveals a unique fibroin gene that provides high tensile strength.</title>
        <authorList>
            <person name="Kono N."/>
            <person name="Nakamura H."/>
            <person name="Ohtoshi R."/>
            <person name="Tomita M."/>
            <person name="Numata K."/>
            <person name="Arakawa K."/>
        </authorList>
    </citation>
    <scope>NUCLEOTIDE SEQUENCE [LARGE SCALE GENOMIC DNA]</scope>
</reference>
<comment type="caution">
    <text evidence="2">The sequence shown here is derived from an EMBL/GenBank/DDBJ whole genome shotgun (WGS) entry which is preliminary data.</text>
</comment>
<protein>
    <submittedName>
        <fullName evidence="2">Uncharacterized protein</fullName>
    </submittedName>
</protein>
<dbReference type="EMBL" id="BGZK01001010">
    <property type="protein sequence ID" value="GBP68389.1"/>
    <property type="molecule type" value="Genomic_DNA"/>
</dbReference>
<evidence type="ECO:0000313" key="2">
    <source>
        <dbReference type="EMBL" id="GBP68389.1"/>
    </source>
</evidence>
<organism evidence="2 3">
    <name type="scientific">Eumeta variegata</name>
    <name type="common">Bagworm moth</name>
    <name type="synonym">Eumeta japonica</name>
    <dbReference type="NCBI Taxonomy" id="151549"/>
    <lineage>
        <taxon>Eukaryota</taxon>
        <taxon>Metazoa</taxon>
        <taxon>Ecdysozoa</taxon>
        <taxon>Arthropoda</taxon>
        <taxon>Hexapoda</taxon>
        <taxon>Insecta</taxon>
        <taxon>Pterygota</taxon>
        <taxon>Neoptera</taxon>
        <taxon>Endopterygota</taxon>
        <taxon>Lepidoptera</taxon>
        <taxon>Glossata</taxon>
        <taxon>Ditrysia</taxon>
        <taxon>Tineoidea</taxon>
        <taxon>Psychidae</taxon>
        <taxon>Oiketicinae</taxon>
        <taxon>Eumeta</taxon>
    </lineage>
</organism>
<sequence length="85" mass="10094">MKRYKEARSLKRTSLRDSEKRKRFRARGIILHTYIDKYYIHISINESSAPPGSAYESGPRRRPRASLADVRSRIRLNILMRSWSD</sequence>
<dbReference type="AlphaFoldDB" id="A0A4C1Y1F7"/>
<evidence type="ECO:0000313" key="3">
    <source>
        <dbReference type="Proteomes" id="UP000299102"/>
    </source>
</evidence>